<comment type="caution">
    <text evidence="2">The sequence shown here is derived from an EMBL/GenBank/DDBJ whole genome shotgun (WGS) entry which is preliminary data.</text>
</comment>
<evidence type="ECO:0000256" key="1">
    <source>
        <dbReference type="SAM" id="Phobius"/>
    </source>
</evidence>
<evidence type="ECO:0000313" key="3">
    <source>
        <dbReference type="Proteomes" id="UP001596074"/>
    </source>
</evidence>
<keyword evidence="1" id="KW-0472">Membrane</keyword>
<evidence type="ECO:0008006" key="4">
    <source>
        <dbReference type="Google" id="ProtNLM"/>
    </source>
</evidence>
<evidence type="ECO:0000313" key="2">
    <source>
        <dbReference type="EMBL" id="MFC5750460.1"/>
    </source>
</evidence>
<dbReference type="Proteomes" id="UP001596074">
    <property type="component" value="Unassembled WGS sequence"/>
</dbReference>
<keyword evidence="3" id="KW-1185">Reference proteome</keyword>
<feature type="transmembrane region" description="Helical" evidence="1">
    <location>
        <begin position="43"/>
        <end position="64"/>
    </location>
</feature>
<dbReference type="EMBL" id="JBHSON010000053">
    <property type="protein sequence ID" value="MFC5750460.1"/>
    <property type="molecule type" value="Genomic_DNA"/>
</dbReference>
<accession>A0ABW1A4I7</accession>
<feature type="transmembrane region" description="Helical" evidence="1">
    <location>
        <begin position="18"/>
        <end position="37"/>
    </location>
</feature>
<gene>
    <name evidence="2" type="ORF">ACFPZN_32960</name>
</gene>
<keyword evidence="1" id="KW-0812">Transmembrane</keyword>
<sequence length="198" mass="21155">MGDVQGDLELRPDLRAGLVMLIAMLVATVGIVAAILIGDAPAVFAPIVGGLFAVLIILATGALLSSRIILTSNEIIVRWLFIRQRRSRPRVTEVVRATITAPRGSPGESLFLLDAHRNLLIRVSTGAYRREDLDRLVKALGVPCDGPDHPVNANEFAQTYPGLVSWAERHPYRIAFAVAGVICAAVMALALVSIATAS</sequence>
<feature type="transmembrane region" description="Helical" evidence="1">
    <location>
        <begin position="174"/>
        <end position="195"/>
    </location>
</feature>
<proteinExistence type="predicted"/>
<keyword evidence="1" id="KW-1133">Transmembrane helix</keyword>
<protein>
    <recommendedName>
        <fullName evidence="4">PH domain-containing protein</fullName>
    </recommendedName>
</protein>
<organism evidence="2 3">
    <name type="scientific">Actinomadura rugatobispora</name>
    <dbReference type="NCBI Taxonomy" id="1994"/>
    <lineage>
        <taxon>Bacteria</taxon>
        <taxon>Bacillati</taxon>
        <taxon>Actinomycetota</taxon>
        <taxon>Actinomycetes</taxon>
        <taxon>Streptosporangiales</taxon>
        <taxon>Thermomonosporaceae</taxon>
        <taxon>Actinomadura</taxon>
    </lineage>
</organism>
<dbReference type="RefSeq" id="WP_378286202.1">
    <property type="nucleotide sequence ID" value="NZ_JBHSON010000053.1"/>
</dbReference>
<reference evidence="3" key="1">
    <citation type="journal article" date="2019" name="Int. J. Syst. Evol. Microbiol.">
        <title>The Global Catalogue of Microorganisms (GCM) 10K type strain sequencing project: providing services to taxonomists for standard genome sequencing and annotation.</title>
        <authorList>
            <consortium name="The Broad Institute Genomics Platform"/>
            <consortium name="The Broad Institute Genome Sequencing Center for Infectious Disease"/>
            <person name="Wu L."/>
            <person name="Ma J."/>
        </authorList>
    </citation>
    <scope>NUCLEOTIDE SEQUENCE [LARGE SCALE GENOMIC DNA]</scope>
    <source>
        <strain evidence="3">KCTC 42087</strain>
    </source>
</reference>
<name>A0ABW1A4I7_9ACTN</name>